<dbReference type="FunFam" id="3.30.160.60:FF:000211">
    <property type="entry name" value="PR domain zinc finger protein 1"/>
    <property type="match status" value="1"/>
</dbReference>
<keyword evidence="7" id="KW-0391">Immunity</keyword>
<feature type="domain" description="C2H2-type" evidence="15">
    <location>
        <begin position="805"/>
        <end position="832"/>
    </location>
</feature>
<evidence type="ECO:0000313" key="17">
    <source>
        <dbReference type="WBParaSite" id="TREG1_11230.2"/>
    </source>
</evidence>
<keyword evidence="8" id="KW-0805">Transcription regulation</keyword>
<feature type="compositionally biased region" description="Low complexity" evidence="14">
    <location>
        <begin position="299"/>
        <end position="313"/>
    </location>
</feature>
<feature type="compositionally biased region" description="Basic and acidic residues" evidence="14">
    <location>
        <begin position="166"/>
        <end position="175"/>
    </location>
</feature>
<accession>A0AA85IQ03</accession>
<keyword evidence="12" id="KW-0539">Nucleus</keyword>
<organism evidence="16 17">
    <name type="scientific">Trichobilharzia regenti</name>
    <name type="common">Nasal bird schistosome</name>
    <dbReference type="NCBI Taxonomy" id="157069"/>
    <lineage>
        <taxon>Eukaryota</taxon>
        <taxon>Metazoa</taxon>
        <taxon>Spiralia</taxon>
        <taxon>Lophotrochozoa</taxon>
        <taxon>Platyhelminthes</taxon>
        <taxon>Trematoda</taxon>
        <taxon>Digenea</taxon>
        <taxon>Strigeidida</taxon>
        <taxon>Schistosomatoidea</taxon>
        <taxon>Schistosomatidae</taxon>
        <taxon>Trichobilharzia</taxon>
    </lineage>
</organism>
<feature type="domain" description="C2H2-type" evidence="15">
    <location>
        <begin position="749"/>
        <end position="776"/>
    </location>
</feature>
<dbReference type="GO" id="GO:0045087">
    <property type="term" value="P:innate immune response"/>
    <property type="evidence" value="ECO:0007669"/>
    <property type="project" value="UniProtKB-KW"/>
</dbReference>
<reference evidence="17" key="2">
    <citation type="submission" date="2023-11" db="UniProtKB">
        <authorList>
            <consortium name="WormBaseParasite"/>
        </authorList>
    </citation>
    <scope>IDENTIFICATION</scope>
</reference>
<dbReference type="Gene3D" id="3.30.160.60">
    <property type="entry name" value="Classic Zinc Finger"/>
    <property type="match status" value="5"/>
</dbReference>
<evidence type="ECO:0000256" key="5">
    <source>
        <dbReference type="ARBA" id="ARBA00022771"/>
    </source>
</evidence>
<dbReference type="InterPro" id="IPR050457">
    <property type="entry name" value="ZnFinger_BTB_dom_contain"/>
</dbReference>
<evidence type="ECO:0000256" key="1">
    <source>
        <dbReference type="ARBA" id="ARBA00004123"/>
    </source>
</evidence>
<evidence type="ECO:0000256" key="12">
    <source>
        <dbReference type="ARBA" id="ARBA00023242"/>
    </source>
</evidence>
<keyword evidence="2" id="KW-0399">Innate immunity</keyword>
<dbReference type="GO" id="GO:0000122">
    <property type="term" value="P:negative regulation of transcription by RNA polymerase II"/>
    <property type="evidence" value="ECO:0007669"/>
    <property type="project" value="UniProtKB-ARBA"/>
</dbReference>
<evidence type="ECO:0000259" key="15">
    <source>
        <dbReference type="PROSITE" id="PS50157"/>
    </source>
</evidence>
<dbReference type="GO" id="GO:0005634">
    <property type="term" value="C:nucleus"/>
    <property type="evidence" value="ECO:0007669"/>
    <property type="project" value="UniProtKB-SubCell"/>
</dbReference>
<feature type="region of interest" description="Disordered" evidence="14">
    <location>
        <begin position="160"/>
        <end position="232"/>
    </location>
</feature>
<dbReference type="InterPro" id="IPR013087">
    <property type="entry name" value="Znf_C2H2_type"/>
</dbReference>
<dbReference type="FunFam" id="3.30.160.60:FF:000100">
    <property type="entry name" value="Zinc finger 45-like"/>
    <property type="match status" value="1"/>
</dbReference>
<keyword evidence="16" id="KW-1185">Reference proteome</keyword>
<evidence type="ECO:0000256" key="13">
    <source>
        <dbReference type="PROSITE-ProRule" id="PRU00042"/>
    </source>
</evidence>
<dbReference type="FunFam" id="3.30.160.60:FF:000262">
    <property type="entry name" value="PR domain zinc finger protein 1"/>
    <property type="match status" value="1"/>
</dbReference>
<evidence type="ECO:0000256" key="6">
    <source>
        <dbReference type="ARBA" id="ARBA00022833"/>
    </source>
</evidence>
<feature type="compositionally biased region" description="Low complexity" evidence="14">
    <location>
        <begin position="219"/>
        <end position="232"/>
    </location>
</feature>
<evidence type="ECO:0000256" key="4">
    <source>
        <dbReference type="ARBA" id="ARBA00022737"/>
    </source>
</evidence>
<evidence type="ECO:0000256" key="11">
    <source>
        <dbReference type="ARBA" id="ARBA00023163"/>
    </source>
</evidence>
<feature type="region of interest" description="Disordered" evidence="14">
    <location>
        <begin position="276"/>
        <end position="313"/>
    </location>
</feature>
<dbReference type="SMART" id="SM00355">
    <property type="entry name" value="ZnF_C2H2"/>
    <property type="match status" value="5"/>
</dbReference>
<name>A0AA85IQ03_TRIRE</name>
<dbReference type="PANTHER" id="PTHR46105:SF5">
    <property type="entry name" value="ZINC FINGER AND BTB DOMAIN-CONTAINING PROTEIN 44 ISOFORM X1"/>
    <property type="match status" value="1"/>
</dbReference>
<proteinExistence type="predicted"/>
<protein>
    <submittedName>
        <fullName evidence="17">Protein krueppel</fullName>
    </submittedName>
</protein>
<dbReference type="FunFam" id="3.30.160.60:FF:000132">
    <property type="entry name" value="PR domain zinc finger protein 1"/>
    <property type="match status" value="1"/>
</dbReference>
<keyword evidence="4" id="KW-0677">Repeat</keyword>
<keyword evidence="10" id="KW-1064">Adaptive immunity</keyword>
<keyword evidence="9" id="KW-0238">DNA-binding</keyword>
<keyword evidence="6" id="KW-0862">Zinc</keyword>
<dbReference type="Pfam" id="PF00096">
    <property type="entry name" value="zf-C2H2"/>
    <property type="match status" value="3"/>
</dbReference>
<dbReference type="WBParaSite" id="TREG1_11230.2">
    <property type="protein sequence ID" value="TREG1_11230.2"/>
    <property type="gene ID" value="TREG1_11230"/>
</dbReference>
<dbReference type="GO" id="GO:0000981">
    <property type="term" value="F:DNA-binding transcription factor activity, RNA polymerase II-specific"/>
    <property type="evidence" value="ECO:0007669"/>
    <property type="project" value="TreeGrafter"/>
</dbReference>
<dbReference type="InterPro" id="IPR036236">
    <property type="entry name" value="Znf_C2H2_sf"/>
</dbReference>
<dbReference type="SUPFAM" id="SSF57667">
    <property type="entry name" value="beta-beta-alpha zinc fingers"/>
    <property type="match status" value="3"/>
</dbReference>
<evidence type="ECO:0000256" key="3">
    <source>
        <dbReference type="ARBA" id="ARBA00022723"/>
    </source>
</evidence>
<dbReference type="AlphaFoldDB" id="A0AA85IQ03"/>
<feature type="domain" description="C2H2-type" evidence="15">
    <location>
        <begin position="777"/>
        <end position="804"/>
    </location>
</feature>
<keyword evidence="11" id="KW-0804">Transcription</keyword>
<feature type="compositionally biased region" description="Polar residues" evidence="14">
    <location>
        <begin position="192"/>
        <end position="209"/>
    </location>
</feature>
<evidence type="ECO:0000256" key="14">
    <source>
        <dbReference type="SAM" id="MobiDB-lite"/>
    </source>
</evidence>
<evidence type="ECO:0000313" key="16">
    <source>
        <dbReference type="Proteomes" id="UP000050795"/>
    </source>
</evidence>
<dbReference type="GO" id="GO:0000978">
    <property type="term" value="F:RNA polymerase II cis-regulatory region sequence-specific DNA binding"/>
    <property type="evidence" value="ECO:0007669"/>
    <property type="project" value="TreeGrafter"/>
</dbReference>
<dbReference type="Proteomes" id="UP000050795">
    <property type="component" value="Unassembled WGS sequence"/>
</dbReference>
<comment type="subcellular location">
    <subcellularLocation>
        <location evidence="1">Nucleus</location>
    </subcellularLocation>
</comment>
<evidence type="ECO:0000256" key="9">
    <source>
        <dbReference type="ARBA" id="ARBA00023125"/>
    </source>
</evidence>
<dbReference type="PANTHER" id="PTHR46105">
    <property type="entry name" value="AGAP004733-PA"/>
    <property type="match status" value="1"/>
</dbReference>
<dbReference type="PROSITE" id="PS00028">
    <property type="entry name" value="ZINC_FINGER_C2H2_1"/>
    <property type="match status" value="4"/>
</dbReference>
<evidence type="ECO:0000256" key="8">
    <source>
        <dbReference type="ARBA" id="ARBA00023015"/>
    </source>
</evidence>
<evidence type="ECO:0000256" key="7">
    <source>
        <dbReference type="ARBA" id="ARBA00022859"/>
    </source>
</evidence>
<sequence>MLTHTESIINPLICHNYSLFNKQTQLYQSVLPATSPVTDTETVTTTTTTATNNILSSVNTPDIDSIHLNDKSGRTTNLTMMRTKSVSSSEILANHLKKINQPTNCDIKQNGNHITTTTTTTTTNDDNDNNSQNEKLHYYRSLQYLNSCLLKSMHSKYTPSNAMHATDSDHNHETGKQLAPEYKTKKLLNMTGKKSNQTAQGELSISSTVPLRGTPPSSPLSSPSSSLSASISTPLSPSCVSSSLIPNELSVVQCSMKDIFTCKKGGDEEINHSVNECQNSSTEDPSLMLNFPDSMSDGNQSSDNSLSNNSNVINHSDEIKSNLTYTIDRILLSEQESSISYTRDTDLILKVSDHSRNILEAQEKFNNSVQFSLNNVDTKNHICDNNEWFPNEQLASVVNPTLNLTLPPPICSSSSFSTVSSLSTLSYPQTGFHFWFSIFYKLWLEQLNQTQSKPIDFSQSMSPGDLKVTEPSQSEPLLYAKNANCHSNSVNEAKSDLFLYNSSIQPSVNTSNDCGKLESFTENLFALQSHLKENSYYPSDSLSLNTNSTLSPQSCCMINDVHNNKSQYGNNLPLTSENIQSPFYKLYENCTNLNTLHFNDYEKNTQTIPQLSTTIISNNTNMSEYNYLQNNLFGSFHVNKTTTSCSNPLTTASTHSCSKMYGQQHYNYPIPTTSQSVPCESMTATENSKQPTNNTHKSSILSNCRLHTNYSRLRGKSLVSSNNANDNLQQRGYRALPFPLTKRDGRMHYECNICRKTFGQLSNLKVHLRTHTGERPFRCDTCHKGFTQLAHLQKHNLVHTGEKPHQCTVCEKRFSSTSNLKTHLRLHSGEKPFACKLCTAKFSQFIHLKLHRRLHANERPFICPRCHHKFLDSKGLKQHWRRGICYSCEELPPGNWSDMDGEDVVDTQVREFSCVVSPTRERQQQQHQKRSSRNYDVNNPDDDNSSHSTSNTDDKGNSKRHHYSVNMIPMYITQ</sequence>
<keyword evidence="3" id="KW-0479">Metal-binding</keyword>
<evidence type="ECO:0000256" key="10">
    <source>
        <dbReference type="ARBA" id="ARBA00023130"/>
    </source>
</evidence>
<dbReference type="GO" id="GO:0008270">
    <property type="term" value="F:zinc ion binding"/>
    <property type="evidence" value="ECO:0007669"/>
    <property type="project" value="UniProtKB-KW"/>
</dbReference>
<reference evidence="16" key="1">
    <citation type="submission" date="2022-06" db="EMBL/GenBank/DDBJ databases">
        <authorList>
            <person name="Berger JAMES D."/>
            <person name="Berger JAMES D."/>
        </authorList>
    </citation>
    <scope>NUCLEOTIDE SEQUENCE [LARGE SCALE GENOMIC DNA]</scope>
</reference>
<dbReference type="PROSITE" id="PS50157">
    <property type="entry name" value="ZINC_FINGER_C2H2_2"/>
    <property type="match status" value="4"/>
</dbReference>
<feature type="domain" description="C2H2-type" evidence="15">
    <location>
        <begin position="833"/>
        <end position="860"/>
    </location>
</feature>
<feature type="region of interest" description="Disordered" evidence="14">
    <location>
        <begin position="915"/>
        <end position="974"/>
    </location>
</feature>
<keyword evidence="5 13" id="KW-0863">Zinc-finger</keyword>
<dbReference type="GO" id="GO:0002250">
    <property type="term" value="P:adaptive immune response"/>
    <property type="evidence" value="ECO:0007669"/>
    <property type="project" value="UniProtKB-KW"/>
</dbReference>
<evidence type="ECO:0000256" key="2">
    <source>
        <dbReference type="ARBA" id="ARBA00022588"/>
    </source>
</evidence>